<keyword evidence="1" id="KW-1133">Transmembrane helix</keyword>
<feature type="transmembrane region" description="Helical" evidence="1">
    <location>
        <begin position="7"/>
        <end position="25"/>
    </location>
</feature>
<comment type="caution">
    <text evidence="2">The sequence shown here is derived from an EMBL/GenBank/DDBJ whole genome shotgun (WGS) entry which is preliminary data.</text>
</comment>
<name>A0A1F5MIN5_9BACT</name>
<gene>
    <name evidence="2" type="ORF">A3B49_02350</name>
</gene>
<evidence type="ECO:0000256" key="1">
    <source>
        <dbReference type="SAM" id="Phobius"/>
    </source>
</evidence>
<feature type="transmembrane region" description="Helical" evidence="1">
    <location>
        <begin position="93"/>
        <end position="113"/>
    </location>
</feature>
<organism evidence="2 3">
    <name type="scientific">Candidatus Daviesbacteria bacterium RIFCSPLOWO2_01_FULL_40_24</name>
    <dbReference type="NCBI Taxonomy" id="1797787"/>
    <lineage>
        <taxon>Bacteria</taxon>
        <taxon>Candidatus Daviesiibacteriota</taxon>
    </lineage>
</organism>
<protein>
    <submittedName>
        <fullName evidence="2">Uncharacterized protein</fullName>
    </submittedName>
</protein>
<dbReference type="Proteomes" id="UP000178017">
    <property type="component" value="Unassembled WGS sequence"/>
</dbReference>
<feature type="transmembrane region" description="Helical" evidence="1">
    <location>
        <begin position="45"/>
        <end position="62"/>
    </location>
</feature>
<dbReference type="EMBL" id="MFDO01000021">
    <property type="protein sequence ID" value="OGE65247.1"/>
    <property type="molecule type" value="Genomic_DNA"/>
</dbReference>
<sequence length="295" mass="33196">MELAKKIFFIIPALVFFLLFFWSIQNFITDPYLLFSLNFSNFIKLIWVLGFLILGSTCYIIFATLANDWKFILPAVILLGLTALFVLTAPANYLATVCLIISLLVSFVLLSPKLTSYLTFQPTELLAPLVKLLIALVILTSSLAYYQLTTLHLKSQGFKLPDSLIDQALQLAPQTSSESEQTQLLRQNPEMLKQYGLDPKVLDQLDKPTASQTNRNPGTNLMKTALQSQIDSLINPYKDFIPLALTGLFFLSLNSLSSLLSLLVSPLLWLTFLILEKTGYTKFTIEKRDVKKLSL</sequence>
<accession>A0A1F5MIN5</accession>
<dbReference type="AlphaFoldDB" id="A0A1F5MIN5"/>
<keyword evidence="1" id="KW-0472">Membrane</keyword>
<reference evidence="2 3" key="1">
    <citation type="journal article" date="2016" name="Nat. Commun.">
        <title>Thousands of microbial genomes shed light on interconnected biogeochemical processes in an aquifer system.</title>
        <authorList>
            <person name="Anantharaman K."/>
            <person name="Brown C.T."/>
            <person name="Hug L.A."/>
            <person name="Sharon I."/>
            <person name="Castelle C.J."/>
            <person name="Probst A.J."/>
            <person name="Thomas B.C."/>
            <person name="Singh A."/>
            <person name="Wilkins M.J."/>
            <person name="Karaoz U."/>
            <person name="Brodie E.L."/>
            <person name="Williams K.H."/>
            <person name="Hubbard S.S."/>
            <person name="Banfield J.F."/>
        </authorList>
    </citation>
    <scope>NUCLEOTIDE SEQUENCE [LARGE SCALE GENOMIC DNA]</scope>
</reference>
<feature type="transmembrane region" description="Helical" evidence="1">
    <location>
        <begin position="69"/>
        <end position="87"/>
    </location>
</feature>
<evidence type="ECO:0000313" key="2">
    <source>
        <dbReference type="EMBL" id="OGE65247.1"/>
    </source>
</evidence>
<feature type="transmembrane region" description="Helical" evidence="1">
    <location>
        <begin position="125"/>
        <end position="146"/>
    </location>
</feature>
<keyword evidence="1" id="KW-0812">Transmembrane</keyword>
<proteinExistence type="predicted"/>
<evidence type="ECO:0000313" key="3">
    <source>
        <dbReference type="Proteomes" id="UP000178017"/>
    </source>
</evidence>
<feature type="transmembrane region" description="Helical" evidence="1">
    <location>
        <begin position="248"/>
        <end position="275"/>
    </location>
</feature>